<reference evidence="2 3" key="1">
    <citation type="submission" date="2022-10" db="EMBL/GenBank/DDBJ databases">
        <title>High-quality genome sequences of two octocoral-associated bacteria, Endozoicomonas euniceicola EF212 and Endozoicomonas gorgoniicola PS125.</title>
        <authorList>
            <person name="Chiou Y.-J."/>
            <person name="Chen Y.-H."/>
        </authorList>
    </citation>
    <scope>NUCLEOTIDE SEQUENCE [LARGE SCALE GENOMIC DNA]</scope>
    <source>
        <strain evidence="2 3">PS125</strain>
    </source>
</reference>
<gene>
    <name evidence="2" type="ORF">NX722_28460</name>
</gene>
<evidence type="ECO:0000259" key="1">
    <source>
        <dbReference type="Pfam" id="PF18925"/>
    </source>
</evidence>
<accession>A0ABT3N4C9</accession>
<comment type="caution">
    <text evidence="2">The sequence shown here is derived from an EMBL/GenBank/DDBJ whole genome shotgun (WGS) entry which is preliminary data.</text>
</comment>
<dbReference type="EMBL" id="JAPFCC010000002">
    <property type="protein sequence ID" value="MCW7556500.1"/>
    <property type="molecule type" value="Genomic_DNA"/>
</dbReference>
<evidence type="ECO:0000313" key="3">
    <source>
        <dbReference type="Proteomes" id="UP001209854"/>
    </source>
</evidence>
<organism evidence="2 3">
    <name type="scientific">Endozoicomonas gorgoniicola</name>
    <dbReference type="NCBI Taxonomy" id="1234144"/>
    <lineage>
        <taxon>Bacteria</taxon>
        <taxon>Pseudomonadati</taxon>
        <taxon>Pseudomonadota</taxon>
        <taxon>Gammaproteobacteria</taxon>
        <taxon>Oceanospirillales</taxon>
        <taxon>Endozoicomonadaceae</taxon>
        <taxon>Endozoicomonas</taxon>
    </lineage>
</organism>
<keyword evidence="3" id="KW-1185">Reference proteome</keyword>
<dbReference type="Pfam" id="PF18925">
    <property type="entry name" value="DUF5675"/>
    <property type="match status" value="1"/>
</dbReference>
<evidence type="ECO:0000313" key="2">
    <source>
        <dbReference type="EMBL" id="MCW7556500.1"/>
    </source>
</evidence>
<feature type="domain" description="DUF5675" evidence="1">
    <location>
        <begin position="4"/>
        <end position="114"/>
    </location>
</feature>
<dbReference type="Proteomes" id="UP001209854">
    <property type="component" value="Unassembled WGS sequence"/>
</dbReference>
<dbReference type="RefSeq" id="WP_262568769.1">
    <property type="nucleotide sequence ID" value="NZ_CP103299.1"/>
</dbReference>
<name>A0ABT3N4C9_9GAMM</name>
<protein>
    <submittedName>
        <fullName evidence="2">DUF5675 family protein</fullName>
    </submittedName>
</protein>
<dbReference type="InterPro" id="IPR043732">
    <property type="entry name" value="DUF5675"/>
</dbReference>
<sequence length="131" mass="15134">MLITLERAYLPHCTIGQLHVPGFHTFATIERPWLGNKPFESCIPEGVYDCKPFNGNRFKDVWELQDVPERSYILIHQGNWARNVQGCIAVGKVLSSQEYMVINSENAINELRAFLPDEFQIRITVKQPEYP</sequence>
<proteinExistence type="predicted"/>